<evidence type="ECO:0000313" key="2">
    <source>
        <dbReference type="Proteomes" id="UP000799755"/>
    </source>
</evidence>
<dbReference type="Proteomes" id="UP000799755">
    <property type="component" value="Unassembled WGS sequence"/>
</dbReference>
<name>A0ACB6QVF7_9PLEO</name>
<proteinExistence type="predicted"/>
<sequence>MKNTDNSSNLLSRPFPLLTLPPEIRTQIYTYCLCAPNQGLRFYDPQCRLRAHRAPTTALLSANKQLHAEASAVLYSKNEFLFLEPRGLLNFARKIGPRNSKLVRQIRIRIHFYEDEDIVMWSRGRKPKGLLWERPPSRREVESSWPRGLRI</sequence>
<reference evidence="1" key="1">
    <citation type="journal article" date="2020" name="Stud. Mycol.">
        <title>101 Dothideomycetes genomes: a test case for predicting lifestyles and emergence of pathogens.</title>
        <authorList>
            <person name="Haridas S."/>
            <person name="Albert R."/>
            <person name="Binder M."/>
            <person name="Bloem J."/>
            <person name="Labutti K."/>
            <person name="Salamov A."/>
            <person name="Andreopoulos B."/>
            <person name="Baker S."/>
            <person name="Barry K."/>
            <person name="Bills G."/>
            <person name="Bluhm B."/>
            <person name="Cannon C."/>
            <person name="Castanera R."/>
            <person name="Culley D."/>
            <person name="Daum C."/>
            <person name="Ezra D."/>
            <person name="Gonzalez J."/>
            <person name="Henrissat B."/>
            <person name="Kuo A."/>
            <person name="Liang C."/>
            <person name="Lipzen A."/>
            <person name="Lutzoni F."/>
            <person name="Magnuson J."/>
            <person name="Mondo S."/>
            <person name="Nolan M."/>
            <person name="Ohm R."/>
            <person name="Pangilinan J."/>
            <person name="Park H.-J."/>
            <person name="Ramirez L."/>
            <person name="Alfaro M."/>
            <person name="Sun H."/>
            <person name="Tritt A."/>
            <person name="Yoshinaga Y."/>
            <person name="Zwiers L.-H."/>
            <person name="Turgeon B."/>
            <person name="Goodwin S."/>
            <person name="Spatafora J."/>
            <person name="Crous P."/>
            <person name="Grigoriev I."/>
        </authorList>
    </citation>
    <scope>NUCLEOTIDE SEQUENCE</scope>
    <source>
        <strain evidence="1">ATCC 200398</strain>
    </source>
</reference>
<dbReference type="EMBL" id="MU003508">
    <property type="protein sequence ID" value="KAF2470262.1"/>
    <property type="molecule type" value="Genomic_DNA"/>
</dbReference>
<comment type="caution">
    <text evidence="1">The sequence shown here is derived from an EMBL/GenBank/DDBJ whole genome shotgun (WGS) entry which is preliminary data.</text>
</comment>
<protein>
    <submittedName>
        <fullName evidence="1">Uncharacterized protein</fullName>
    </submittedName>
</protein>
<gene>
    <name evidence="1" type="ORF">BDR25DRAFT_32993</name>
</gene>
<organism evidence="1 2">
    <name type="scientific">Lindgomyces ingoldianus</name>
    <dbReference type="NCBI Taxonomy" id="673940"/>
    <lineage>
        <taxon>Eukaryota</taxon>
        <taxon>Fungi</taxon>
        <taxon>Dikarya</taxon>
        <taxon>Ascomycota</taxon>
        <taxon>Pezizomycotina</taxon>
        <taxon>Dothideomycetes</taxon>
        <taxon>Pleosporomycetidae</taxon>
        <taxon>Pleosporales</taxon>
        <taxon>Lindgomycetaceae</taxon>
        <taxon>Lindgomyces</taxon>
    </lineage>
</organism>
<accession>A0ACB6QVF7</accession>
<evidence type="ECO:0000313" key="1">
    <source>
        <dbReference type="EMBL" id="KAF2470262.1"/>
    </source>
</evidence>
<keyword evidence="2" id="KW-1185">Reference proteome</keyword>